<evidence type="ECO:0000256" key="3">
    <source>
        <dbReference type="SAM" id="MobiDB-lite"/>
    </source>
</evidence>
<dbReference type="EMBL" id="NEDP02005243">
    <property type="protein sequence ID" value="OWF42617.1"/>
    <property type="molecule type" value="Genomic_DNA"/>
</dbReference>
<dbReference type="PROSITE" id="PS51444">
    <property type="entry name" value="FH2"/>
    <property type="match status" value="1"/>
</dbReference>
<organism evidence="5 6">
    <name type="scientific">Mizuhopecten yessoensis</name>
    <name type="common">Japanese scallop</name>
    <name type="synonym">Patinopecten yessoensis</name>
    <dbReference type="NCBI Taxonomy" id="6573"/>
    <lineage>
        <taxon>Eukaryota</taxon>
        <taxon>Metazoa</taxon>
        <taxon>Spiralia</taxon>
        <taxon>Lophotrochozoa</taxon>
        <taxon>Mollusca</taxon>
        <taxon>Bivalvia</taxon>
        <taxon>Autobranchia</taxon>
        <taxon>Pteriomorphia</taxon>
        <taxon>Pectinida</taxon>
        <taxon>Pectinoidea</taxon>
        <taxon>Pectinidae</taxon>
        <taxon>Mizuhopecten</taxon>
    </lineage>
</organism>
<keyword evidence="2" id="KW-0175">Coiled coil</keyword>
<name>A0A210Q1K9_MIZYE</name>
<dbReference type="OrthoDB" id="427644at2759"/>
<feature type="compositionally biased region" description="Low complexity" evidence="3">
    <location>
        <begin position="365"/>
        <end position="377"/>
    </location>
</feature>
<evidence type="ECO:0000313" key="6">
    <source>
        <dbReference type="Proteomes" id="UP000242188"/>
    </source>
</evidence>
<feature type="compositionally biased region" description="Pro residues" evidence="3">
    <location>
        <begin position="909"/>
        <end position="956"/>
    </location>
</feature>
<feature type="domain" description="FH2" evidence="4">
    <location>
        <begin position="968"/>
        <end position="1122"/>
    </location>
</feature>
<feature type="compositionally biased region" description="Polar residues" evidence="3">
    <location>
        <begin position="530"/>
        <end position="540"/>
    </location>
</feature>
<evidence type="ECO:0000259" key="4">
    <source>
        <dbReference type="PROSITE" id="PS51444"/>
    </source>
</evidence>
<dbReference type="InterPro" id="IPR042201">
    <property type="entry name" value="FH2_Formin_sf"/>
</dbReference>
<dbReference type="GO" id="GO:0030866">
    <property type="term" value="P:cortical actin cytoskeleton organization"/>
    <property type="evidence" value="ECO:0007669"/>
    <property type="project" value="TreeGrafter"/>
</dbReference>
<feature type="region of interest" description="Disordered" evidence="3">
    <location>
        <begin position="898"/>
        <end position="978"/>
    </location>
</feature>
<feature type="compositionally biased region" description="Pro residues" evidence="3">
    <location>
        <begin position="413"/>
        <end position="422"/>
    </location>
</feature>
<dbReference type="Pfam" id="PF02181">
    <property type="entry name" value="FH2"/>
    <property type="match status" value="1"/>
</dbReference>
<reference evidence="5 6" key="1">
    <citation type="journal article" date="2017" name="Nat. Ecol. Evol.">
        <title>Scallop genome provides insights into evolution of bilaterian karyotype and development.</title>
        <authorList>
            <person name="Wang S."/>
            <person name="Zhang J."/>
            <person name="Jiao W."/>
            <person name="Li J."/>
            <person name="Xun X."/>
            <person name="Sun Y."/>
            <person name="Guo X."/>
            <person name="Huan P."/>
            <person name="Dong B."/>
            <person name="Zhang L."/>
            <person name="Hu X."/>
            <person name="Sun X."/>
            <person name="Wang J."/>
            <person name="Zhao C."/>
            <person name="Wang Y."/>
            <person name="Wang D."/>
            <person name="Huang X."/>
            <person name="Wang R."/>
            <person name="Lv J."/>
            <person name="Li Y."/>
            <person name="Zhang Z."/>
            <person name="Liu B."/>
            <person name="Lu W."/>
            <person name="Hui Y."/>
            <person name="Liang J."/>
            <person name="Zhou Z."/>
            <person name="Hou R."/>
            <person name="Li X."/>
            <person name="Liu Y."/>
            <person name="Li H."/>
            <person name="Ning X."/>
            <person name="Lin Y."/>
            <person name="Zhao L."/>
            <person name="Xing Q."/>
            <person name="Dou J."/>
            <person name="Li Y."/>
            <person name="Mao J."/>
            <person name="Guo H."/>
            <person name="Dou H."/>
            <person name="Li T."/>
            <person name="Mu C."/>
            <person name="Jiang W."/>
            <person name="Fu Q."/>
            <person name="Fu X."/>
            <person name="Miao Y."/>
            <person name="Liu J."/>
            <person name="Yu Q."/>
            <person name="Li R."/>
            <person name="Liao H."/>
            <person name="Li X."/>
            <person name="Kong Y."/>
            <person name="Jiang Z."/>
            <person name="Chourrout D."/>
            <person name="Li R."/>
            <person name="Bao Z."/>
        </authorList>
    </citation>
    <scope>NUCLEOTIDE SEQUENCE [LARGE SCALE GENOMIC DNA]</scope>
    <source>
        <strain evidence="5 6">PY_sf001</strain>
    </source>
</reference>
<feature type="compositionally biased region" description="Basic and acidic residues" evidence="3">
    <location>
        <begin position="294"/>
        <end position="304"/>
    </location>
</feature>
<feature type="compositionally biased region" description="Polar residues" evidence="3">
    <location>
        <begin position="309"/>
        <end position="330"/>
    </location>
</feature>
<evidence type="ECO:0000256" key="2">
    <source>
        <dbReference type="SAM" id="Coils"/>
    </source>
</evidence>
<feature type="compositionally biased region" description="Low complexity" evidence="3">
    <location>
        <begin position="230"/>
        <end position="245"/>
    </location>
</feature>
<feature type="region of interest" description="Disordered" evidence="3">
    <location>
        <begin position="20"/>
        <end position="255"/>
    </location>
</feature>
<comment type="similarity">
    <text evidence="1">Belongs to the formin homology family. Cappuccino subfamily.</text>
</comment>
<dbReference type="SUPFAM" id="SSF101447">
    <property type="entry name" value="Formin homology 2 domain (FH2 domain)"/>
    <property type="match status" value="1"/>
</dbReference>
<feature type="region of interest" description="Disordered" evidence="3">
    <location>
        <begin position="348"/>
        <end position="495"/>
    </location>
</feature>
<dbReference type="GO" id="GO:0051015">
    <property type="term" value="F:actin filament binding"/>
    <property type="evidence" value="ECO:0007669"/>
    <property type="project" value="TreeGrafter"/>
</dbReference>
<feature type="compositionally biased region" description="Polar residues" evidence="3">
    <location>
        <begin position="449"/>
        <end position="469"/>
    </location>
</feature>
<feature type="region of interest" description="Disordered" evidence="3">
    <location>
        <begin position="605"/>
        <end position="638"/>
    </location>
</feature>
<feature type="region of interest" description="Disordered" evidence="3">
    <location>
        <begin position="270"/>
        <end position="330"/>
    </location>
</feature>
<proteinExistence type="inferred from homology"/>
<feature type="compositionally biased region" description="Basic and acidic residues" evidence="3">
    <location>
        <begin position="20"/>
        <end position="29"/>
    </location>
</feature>
<dbReference type="PANTHER" id="PTHR45920:SF7">
    <property type="entry name" value="FORMIN-G"/>
    <property type="match status" value="1"/>
</dbReference>
<evidence type="ECO:0000313" key="5">
    <source>
        <dbReference type="EMBL" id="OWF42617.1"/>
    </source>
</evidence>
<dbReference type="Gene3D" id="1.20.58.2220">
    <property type="entry name" value="Formin, FH2 domain"/>
    <property type="match status" value="1"/>
</dbReference>
<feature type="coiled-coil region" evidence="2">
    <location>
        <begin position="780"/>
        <end position="829"/>
    </location>
</feature>
<feature type="compositionally biased region" description="Polar residues" evidence="3">
    <location>
        <begin position="270"/>
        <end position="286"/>
    </location>
</feature>
<feature type="region of interest" description="Disordered" evidence="3">
    <location>
        <begin position="530"/>
        <end position="556"/>
    </location>
</feature>
<accession>A0A210Q1K9</accession>
<sequence length="1122" mass="124198">MANCDDNCVENVMNTLESLHISDQHKASSDHGQQGNVFGRTQGAGKATAEGHVQSDVETVGGEGEISREARRRQRRQERARSRESSMERKNEEKDTSSIDSEIGGQKSRRKRFITRDAESSDGEKTNSTEVPSIVVPVLDSTKLPRSRQIRKPAEGTISPPVTLPVKIVDETSKSEATSSSVSKAEDLQRRRQRRRELSAERRSRMTAPLVSPEPDIMPDVKTTTVPTGNRLGNNLNTMQNNTSNCQPTGGPEVHVPVIKNVHSEVVTAQSVSSGYQSNDESSGQTKYKLLRTTRSDGRERRLSGSDGVPSSQSPKHNLHAQNSKQSNEYNLPSEVDQKNAKLIFQSSHDMNGDGLEGDESQKLSVNAGNASAAGAPVSPPYKHGMQNLSPKPYSPPGRHDAEGSSPTFSPWPAQPVSPYPASPRQDVRPVQPSPISDGEARRSPGLAQMSSRSPHGSGSTPTKSQSAEEMSGRKKDLTPSSKSSKSMDFSDQNAFKGTSSLKRTALVTDLDKAMQQMDQERLHKLFKNEGQTEPQNQKPAVSEGVIGSPGDNDVMETDLDAETVTPSKYRTPTKATVPIAGNSTSSGKLLTSLRDNYQKLQKTVASHRQRTGSDSSLLERPNIKKVKERQKTVDDSYRPQVNLEDAVRWPESIPGKLDFRQLDVFEGKMLLQFLCSSIDDNHYLRLILTPHDLQVVISQVVTCLIATGIIKELEEREGQFVFRTDCMYYWTHTEHPVTKQNADIGKLTPMWPPNLSDQDNQHGLKYTEAEHQAAMVSSRHEYQEDLKKLKEEHQAVLDKFREEHEKSVKEYAERIANLQLEVEKYKALAGIEEYTQEALAEAEAAGKDLVNGHVYAPDGSRIIAITATPQSTPSNSEYHTPAVTPECVTGTYPINILRENGDTMGMPTVPPELRPDPPAPPPPPPPPPFMAGPPPPPPPPPFMSGPAPPPPPPAPGMLGLQSDRRPSKSPINTKSPMKPLFWQRIQLHDLKRSKNKDVANARLVWEELSEANLDFMEVDSLFSKQQLNTNHRSNLHRRKSLQQQAAKVIEPKRAQVVGILLSSLRMEMTEIEKAILTFDTSVVNAEKLRAIYDNRGESDEIKKLKKHVDKHPDVPLDKPDQ</sequence>
<dbReference type="PANTHER" id="PTHR45920">
    <property type="entry name" value="FORMIN HOMOLOGY 2 DOMAIN CONTAINING, ISOFORM I"/>
    <property type="match status" value="1"/>
</dbReference>
<evidence type="ECO:0000256" key="1">
    <source>
        <dbReference type="ARBA" id="ARBA00005271"/>
    </source>
</evidence>
<dbReference type="GO" id="GO:0005856">
    <property type="term" value="C:cytoskeleton"/>
    <property type="evidence" value="ECO:0007669"/>
    <property type="project" value="TreeGrafter"/>
</dbReference>
<gene>
    <name evidence="5" type="ORF">KP79_PYT10209</name>
</gene>
<dbReference type="AlphaFoldDB" id="A0A210Q1K9"/>
<dbReference type="STRING" id="6573.A0A210Q1K9"/>
<dbReference type="GO" id="GO:0005737">
    <property type="term" value="C:cytoplasm"/>
    <property type="evidence" value="ECO:0007669"/>
    <property type="project" value="UniProtKB-ARBA"/>
</dbReference>
<protein>
    <submittedName>
        <fullName evidence="5">Formin-2</fullName>
    </submittedName>
</protein>
<feature type="compositionally biased region" description="Basic and acidic residues" evidence="3">
    <location>
        <begin position="77"/>
        <end position="97"/>
    </location>
</feature>
<feature type="compositionally biased region" description="Basic and acidic residues" evidence="3">
    <location>
        <begin position="114"/>
        <end position="127"/>
    </location>
</feature>
<dbReference type="InterPro" id="IPR015425">
    <property type="entry name" value="FH2_Formin"/>
</dbReference>
<feature type="compositionally biased region" description="Basic and acidic residues" evidence="3">
    <location>
        <begin position="184"/>
        <end position="204"/>
    </location>
</feature>
<dbReference type="Proteomes" id="UP000242188">
    <property type="component" value="Unassembled WGS sequence"/>
</dbReference>
<keyword evidence="6" id="KW-1185">Reference proteome</keyword>
<comment type="caution">
    <text evidence="5">The sequence shown here is derived from an EMBL/GenBank/DDBJ whole genome shotgun (WGS) entry which is preliminary data.</text>
</comment>